<accession>A0A1Y2J5C2</accession>
<feature type="signal peptide" evidence="1">
    <location>
        <begin position="1"/>
        <end position="16"/>
    </location>
</feature>
<dbReference type="EMBL" id="KZ084086">
    <property type="protein sequence ID" value="OSD08610.1"/>
    <property type="molecule type" value="Genomic_DNA"/>
</dbReference>
<proteinExistence type="predicted"/>
<reference evidence="2 3" key="1">
    <citation type="journal article" date="2015" name="Biotechnol. Biofuels">
        <title>Enhanced degradation of softwood versus hardwood by the white-rot fungus Pycnoporus coccineus.</title>
        <authorList>
            <person name="Couturier M."/>
            <person name="Navarro D."/>
            <person name="Chevret D."/>
            <person name="Henrissat B."/>
            <person name="Piumi F."/>
            <person name="Ruiz-Duenas F.J."/>
            <person name="Martinez A.T."/>
            <person name="Grigoriev I.V."/>
            <person name="Riley R."/>
            <person name="Lipzen A."/>
            <person name="Berrin J.G."/>
            <person name="Master E.R."/>
            <person name="Rosso M.N."/>
        </authorList>
    </citation>
    <scope>NUCLEOTIDE SEQUENCE [LARGE SCALE GENOMIC DNA]</scope>
    <source>
        <strain evidence="2 3">BRFM310</strain>
    </source>
</reference>
<evidence type="ECO:0000313" key="3">
    <source>
        <dbReference type="Proteomes" id="UP000193067"/>
    </source>
</evidence>
<dbReference type="OrthoDB" id="2841294at2759"/>
<gene>
    <name evidence="2" type="ORF">PYCCODRAFT_1462819</name>
</gene>
<evidence type="ECO:0000313" key="2">
    <source>
        <dbReference type="EMBL" id="OSD08610.1"/>
    </source>
</evidence>
<keyword evidence="3" id="KW-1185">Reference proteome</keyword>
<feature type="chain" id="PRO_5012486023" description="Phosphatidylglycerol/phosphatidylinositol transfer protein" evidence="1">
    <location>
        <begin position="17"/>
        <end position="146"/>
    </location>
</feature>
<keyword evidence="1" id="KW-0732">Signal</keyword>
<organism evidence="2 3">
    <name type="scientific">Trametes coccinea (strain BRFM310)</name>
    <name type="common">Pycnoporus coccineus</name>
    <dbReference type="NCBI Taxonomy" id="1353009"/>
    <lineage>
        <taxon>Eukaryota</taxon>
        <taxon>Fungi</taxon>
        <taxon>Dikarya</taxon>
        <taxon>Basidiomycota</taxon>
        <taxon>Agaricomycotina</taxon>
        <taxon>Agaricomycetes</taxon>
        <taxon>Polyporales</taxon>
        <taxon>Polyporaceae</taxon>
        <taxon>Trametes</taxon>
    </lineage>
</organism>
<protein>
    <recommendedName>
        <fullName evidence="4">Phosphatidylglycerol/phosphatidylinositol transfer protein</fullName>
    </recommendedName>
</protein>
<sequence length="146" mass="15078">MKTIFAIFSLAGVALAQRVKIVSPAIGTVLSPGDSFVVDVDKADTLSPSYDVSVAIGMESCGTEPAGCAPITTAQILGNVLFSGDFSPQLRPNSSDVFQNYTVQVPASIPSGPAVLTLAHFYLLGAGATPTVDMTNVTLMIQNKTA</sequence>
<name>A0A1Y2J5C2_TRAC3</name>
<dbReference type="Proteomes" id="UP000193067">
    <property type="component" value="Unassembled WGS sequence"/>
</dbReference>
<dbReference type="InterPro" id="IPR045469">
    <property type="entry name" value="Nis1"/>
</dbReference>
<evidence type="ECO:0008006" key="4">
    <source>
        <dbReference type="Google" id="ProtNLM"/>
    </source>
</evidence>
<dbReference type="AlphaFoldDB" id="A0A1Y2J5C2"/>
<dbReference type="Pfam" id="PF19271">
    <property type="entry name" value="Nis1"/>
    <property type="match status" value="1"/>
</dbReference>
<evidence type="ECO:0000256" key="1">
    <source>
        <dbReference type="SAM" id="SignalP"/>
    </source>
</evidence>